<gene>
    <name evidence="2" type="ORF">AVDCRST_MAG90-986</name>
</gene>
<dbReference type="AlphaFoldDB" id="A0A6J4L662"/>
<evidence type="ECO:0000256" key="1">
    <source>
        <dbReference type="SAM" id="MobiDB-lite"/>
    </source>
</evidence>
<evidence type="ECO:0000313" key="2">
    <source>
        <dbReference type="EMBL" id="CAA9320305.1"/>
    </source>
</evidence>
<sequence>MIGRSKHIAGDRASSSIQAGKLMSVSRPPPEKRGTAPRSGAKAKLERVRARLR</sequence>
<dbReference type="EMBL" id="CADCUC010000184">
    <property type="protein sequence ID" value="CAA9320305.1"/>
    <property type="molecule type" value="Genomic_DNA"/>
</dbReference>
<proteinExistence type="predicted"/>
<accession>A0A6J4L662</accession>
<feature type="region of interest" description="Disordered" evidence="1">
    <location>
        <begin position="1"/>
        <end position="53"/>
    </location>
</feature>
<feature type="compositionally biased region" description="Basic and acidic residues" evidence="1">
    <location>
        <begin position="43"/>
        <end position="53"/>
    </location>
</feature>
<organism evidence="2">
    <name type="scientific">uncultured Microvirga sp</name>
    <dbReference type="NCBI Taxonomy" id="412392"/>
    <lineage>
        <taxon>Bacteria</taxon>
        <taxon>Pseudomonadati</taxon>
        <taxon>Pseudomonadota</taxon>
        <taxon>Alphaproteobacteria</taxon>
        <taxon>Hyphomicrobiales</taxon>
        <taxon>Methylobacteriaceae</taxon>
        <taxon>Microvirga</taxon>
        <taxon>environmental samples</taxon>
    </lineage>
</organism>
<reference evidence="2" key="1">
    <citation type="submission" date="2020-02" db="EMBL/GenBank/DDBJ databases">
        <authorList>
            <person name="Meier V. D."/>
        </authorList>
    </citation>
    <scope>NUCLEOTIDE SEQUENCE</scope>
    <source>
        <strain evidence="2">AVDCRST_MAG90</strain>
    </source>
</reference>
<protein>
    <submittedName>
        <fullName evidence="2">Uncharacterized protein</fullName>
    </submittedName>
</protein>
<name>A0A6J4L662_9HYPH</name>